<dbReference type="GO" id="GO:0000149">
    <property type="term" value="F:SNARE binding"/>
    <property type="evidence" value="ECO:0007669"/>
    <property type="project" value="TreeGrafter"/>
</dbReference>
<comment type="similarity">
    <text evidence="6">Belongs to the peroxidase family. Ascorbate peroxidase subfamily.</text>
</comment>
<evidence type="ECO:0000256" key="17">
    <source>
        <dbReference type="ARBA" id="ARBA00023034"/>
    </source>
</evidence>
<dbReference type="PRINTS" id="PR00458">
    <property type="entry name" value="PEROXIDASE"/>
</dbReference>
<keyword evidence="12 25" id="KW-0479">Metal-binding</keyword>
<evidence type="ECO:0000256" key="4">
    <source>
        <dbReference type="ARBA" id="ARBA00004555"/>
    </source>
</evidence>
<dbReference type="InterPro" id="IPR048050">
    <property type="entry name" value="ANTH_N_plant"/>
</dbReference>
<dbReference type="GO" id="GO:0005545">
    <property type="term" value="F:1-phosphatidylinositol binding"/>
    <property type="evidence" value="ECO:0007669"/>
    <property type="project" value="InterPro"/>
</dbReference>
<feature type="binding site" evidence="25">
    <location>
        <position position="243"/>
    </location>
    <ligand>
        <name>Ca(2+)</name>
        <dbReference type="ChEBI" id="CHEBI:29108"/>
        <label>2</label>
    </ligand>
</feature>
<feature type="disulfide bond" evidence="27">
    <location>
        <begin position="62"/>
        <end position="67"/>
    </location>
</feature>
<keyword evidence="17" id="KW-0333">Golgi apparatus</keyword>
<evidence type="ECO:0000259" key="31">
    <source>
        <dbReference type="PROSITE" id="PS50942"/>
    </source>
</evidence>
<accession>A0A6A1V4V3</accession>
<evidence type="ECO:0000256" key="1">
    <source>
        <dbReference type="ARBA" id="ARBA00000189"/>
    </source>
</evidence>
<dbReference type="FunFam" id="1.10.520.10:FF:000008">
    <property type="entry name" value="Peroxidase"/>
    <property type="match status" value="1"/>
</dbReference>
<evidence type="ECO:0000313" key="32">
    <source>
        <dbReference type="EMBL" id="KAB1206948.1"/>
    </source>
</evidence>
<feature type="binding site" evidence="24">
    <location>
        <position position="153"/>
    </location>
    <ligand>
        <name>substrate</name>
    </ligand>
</feature>
<keyword evidence="19 27" id="KW-1015">Disulfide bond</keyword>
<keyword evidence="13 29" id="KW-0732">Signal</keyword>
<dbReference type="GO" id="GO:0030136">
    <property type="term" value="C:clathrin-coated vesicle"/>
    <property type="evidence" value="ECO:0007669"/>
    <property type="project" value="UniProtKB-SubCell"/>
</dbReference>
<feature type="disulfide bond" evidence="27">
    <location>
        <begin position="190"/>
        <end position="222"/>
    </location>
</feature>
<dbReference type="CDD" id="cd16987">
    <property type="entry name" value="ANTH_N_AP180_plant"/>
    <property type="match status" value="1"/>
</dbReference>
<evidence type="ECO:0000256" key="6">
    <source>
        <dbReference type="ARBA" id="ARBA00006873"/>
    </source>
</evidence>
<dbReference type="GO" id="GO:0005905">
    <property type="term" value="C:clathrin-coated pit"/>
    <property type="evidence" value="ECO:0007669"/>
    <property type="project" value="UniProtKB-SubCell"/>
</dbReference>
<dbReference type="OrthoDB" id="44015at2759"/>
<evidence type="ECO:0000256" key="12">
    <source>
        <dbReference type="ARBA" id="ARBA00022723"/>
    </source>
</evidence>
<feature type="disulfide bond" evidence="27">
    <location>
        <begin position="29"/>
        <end position="106"/>
    </location>
</feature>
<proteinExistence type="inferred from homology"/>
<evidence type="ECO:0000256" key="19">
    <source>
        <dbReference type="ARBA" id="ARBA00023157"/>
    </source>
</evidence>
<dbReference type="FunFam" id="1.20.58.150:FF:000005">
    <property type="entry name" value="putative clathrin assembly protein At2g25430"/>
    <property type="match status" value="1"/>
</dbReference>
<dbReference type="SUPFAM" id="SSF48464">
    <property type="entry name" value="ENTH/VHS domain"/>
    <property type="match status" value="1"/>
</dbReference>
<dbReference type="Pfam" id="PF07651">
    <property type="entry name" value="ANTH"/>
    <property type="match status" value="1"/>
</dbReference>
<dbReference type="FunFam" id="1.25.40.90:FF:000019">
    <property type="entry name" value="Clathrin coat assembly protein"/>
    <property type="match status" value="1"/>
</dbReference>
<dbReference type="FunFam" id="1.10.420.10:FF:000010">
    <property type="entry name" value="Peroxidase"/>
    <property type="match status" value="1"/>
</dbReference>
<feature type="binding site" evidence="25">
    <location>
        <position position="61"/>
    </location>
    <ligand>
        <name>Ca(2+)</name>
        <dbReference type="ChEBI" id="CHEBI:29108"/>
        <label>1</label>
    </ligand>
</feature>
<dbReference type="GO" id="GO:0005546">
    <property type="term" value="F:phosphatidylinositol-4,5-bisphosphate binding"/>
    <property type="evidence" value="ECO:0007669"/>
    <property type="project" value="TreeGrafter"/>
</dbReference>
<dbReference type="InterPro" id="IPR010255">
    <property type="entry name" value="Haem_peroxidase_sf"/>
</dbReference>
<keyword evidence="18" id="KW-0472">Membrane</keyword>
<evidence type="ECO:0000259" key="30">
    <source>
        <dbReference type="PROSITE" id="PS50873"/>
    </source>
</evidence>
<keyword evidence="11" id="KW-0349">Heme</keyword>
<evidence type="ECO:0000256" key="15">
    <source>
        <dbReference type="ARBA" id="ARBA00023002"/>
    </source>
</evidence>
<feature type="region of interest" description="Disordered" evidence="28">
    <location>
        <begin position="662"/>
        <end position="715"/>
    </location>
</feature>
<dbReference type="InterPro" id="IPR045192">
    <property type="entry name" value="AP180-like"/>
</dbReference>
<dbReference type="AlphaFoldDB" id="A0A6A1V4V3"/>
<comment type="catalytic activity">
    <reaction evidence="1">
        <text>2 a phenolic donor + H2O2 = 2 a phenolic radical donor + 2 H2O</text>
        <dbReference type="Rhea" id="RHEA:56136"/>
        <dbReference type="ChEBI" id="CHEBI:15377"/>
        <dbReference type="ChEBI" id="CHEBI:16240"/>
        <dbReference type="ChEBI" id="CHEBI:139520"/>
        <dbReference type="ChEBI" id="CHEBI:139521"/>
        <dbReference type="EC" id="1.11.1.7"/>
    </reaction>
</comment>
<evidence type="ECO:0000256" key="10">
    <source>
        <dbReference type="ARBA" id="ARBA00022583"/>
    </source>
</evidence>
<keyword evidence="33" id="KW-1185">Reference proteome</keyword>
<feature type="compositionally biased region" description="Basic and acidic residues" evidence="28">
    <location>
        <begin position="700"/>
        <end position="714"/>
    </location>
</feature>
<dbReference type="InterPro" id="IPR000823">
    <property type="entry name" value="Peroxidase_pln"/>
</dbReference>
<comment type="subcellular location">
    <subcellularLocation>
        <location evidence="3">Cytoplasmic vesicle</location>
        <location evidence="3">Clathrin-coated vesicle</location>
    </subcellularLocation>
    <subcellularLocation>
        <location evidence="4">Golgi apparatus</location>
    </subcellularLocation>
    <subcellularLocation>
        <location evidence="5">Membrane</location>
        <location evidence="5">Clathrin-coated pit</location>
    </subcellularLocation>
</comment>
<dbReference type="SMART" id="SM00273">
    <property type="entry name" value="ENTH"/>
    <property type="match status" value="1"/>
</dbReference>
<comment type="function">
    <text evidence="2">Removal of H(2)O(2), oxidation of toxic reductants, biosynthesis and degradation of lignin, suberization, auxin catabolism, response to environmental stresses such as wounding, pathogen attack and oxidative stress. These functions might be dependent on each isozyme/isoform in each plant tissue.</text>
</comment>
<evidence type="ECO:0000256" key="27">
    <source>
        <dbReference type="PIRSR" id="PIRSR600823-5"/>
    </source>
</evidence>
<feature type="binding site" evidence="25">
    <location>
        <position position="68"/>
    </location>
    <ligand>
        <name>Ca(2+)</name>
        <dbReference type="ChEBI" id="CHEBI:29108"/>
        <label>1</label>
    </ligand>
</feature>
<dbReference type="GO" id="GO:0032050">
    <property type="term" value="F:clathrin heavy chain binding"/>
    <property type="evidence" value="ECO:0007669"/>
    <property type="project" value="TreeGrafter"/>
</dbReference>
<feature type="domain" description="Plant heme peroxidase family profile" evidence="30">
    <location>
        <begin position="19"/>
        <end position="352"/>
    </location>
</feature>
<keyword evidence="14 25" id="KW-0106">Calcium</keyword>
<sequence>MAIILFLVFSFFIGISEGQLRVGFYAETCPDAESIVRAVVKDAVLSNANIAAVLLRLHFHDCFVEGCDGSILIENGPNAERHAFGHQGVGGFEVIEKAKAELETACRGVVSCADIVALAARDSIALANGPAYQVPTGRTDGRVSSISLAAEMPDVSDTIQQLKAKFLRKGLTEKDLVLLSAAHTIGTTACFFMTRRLYNFFPGGGSDPAINPAFLPDLKARCPQNGDVNVRLSTDRGSEQTFDKHIFQNIRDGFAVLESDARLNDDEITRSIIDSYFGLLNPLFGPSFEADFVESIVKMGQIGVKTGSRDIEHYSVLTVTAGSSSLSENKQLWVKSNIMGPSKIRRALGAVKDHTSIGLAKVGSSASLADLDVAIVKATRHDEYPAEERHVREILSLTCYSRAYISACINTLSKRLNKTRNWTVALKTLMLVQRLLSEGDPAYEQEIFFATRRGTRLLNMSDFRDSSQSSSWDYSSFIRTFALYLDERLEFRMQNRRGKRGVYGFDEDEEVEAAGPKATPVREMRAEHIFSRMQHLQQLLERFLACRPTGEAKHNRIVIVALYPIVKESFQIYYDITEVMGILIDRFMELEVHDCLRVYEVFCRVGKQFDELDMFYSWCKTVGVARSSEYPELEKITPKKLEVMDEFIRDKSALAQAIKAKHEEEKKEETNEVAEQNEEDVNTLKALPPPEGSNEASVAEVKKEETKEEQKEVKVTPQEGDLLNLGDDATTVEEHGDKLALALFDGCAPPATNQAPALAWEAFNDEAADWETTLVQSASNLPGQKVALAGGFDMLLLDGMYKQVATTSCPGYGVSGSASSVAMGSAGTPAMLALPAPPTSKGGSASATSSTDPFAASLAVAPPPYVQISDMEKKQKLLMEEQFMWQQYARDGMQGQVGMGKIQQHNTYNMGSYTRTY</sequence>
<feature type="compositionally biased region" description="Acidic residues" evidence="28">
    <location>
        <begin position="671"/>
        <end position="681"/>
    </location>
</feature>
<feature type="binding site" evidence="25">
    <location>
        <position position="80"/>
    </location>
    <ligand>
        <name>Ca(2+)</name>
        <dbReference type="ChEBI" id="CHEBI:29108"/>
        <label>1</label>
    </ligand>
</feature>
<dbReference type="SUPFAM" id="SSF89009">
    <property type="entry name" value="GAT-like domain"/>
    <property type="match status" value="1"/>
</dbReference>
<evidence type="ECO:0000256" key="7">
    <source>
        <dbReference type="ARBA" id="ARBA00012313"/>
    </source>
</evidence>
<comment type="cofactor">
    <cofactor evidence="25">
        <name>heme b</name>
        <dbReference type="ChEBI" id="CHEBI:60344"/>
    </cofactor>
    <text evidence="25">Binds 1 heme b (iron(II)-protoporphyrin IX) group per subunit.</text>
</comment>
<evidence type="ECO:0000256" key="21">
    <source>
        <dbReference type="ARBA" id="ARBA00023324"/>
    </source>
</evidence>
<dbReference type="PROSITE" id="PS50873">
    <property type="entry name" value="PEROXIDASE_4"/>
    <property type="match status" value="1"/>
</dbReference>
<feature type="binding site" evidence="25">
    <location>
        <position position="66"/>
    </location>
    <ligand>
        <name>Ca(2+)</name>
        <dbReference type="ChEBI" id="CHEBI:29108"/>
        <label>1</label>
    </ligand>
</feature>
<dbReference type="InterPro" id="IPR019793">
    <property type="entry name" value="Peroxidases_heam-ligand_BS"/>
</dbReference>
<reference evidence="32 33" key="1">
    <citation type="journal article" date="2019" name="Plant Biotechnol. J.">
        <title>The red bayberry genome and genetic basis of sex determination.</title>
        <authorList>
            <person name="Jia H.M."/>
            <person name="Jia H.J."/>
            <person name="Cai Q.L."/>
            <person name="Wang Y."/>
            <person name="Zhao H.B."/>
            <person name="Yang W.F."/>
            <person name="Wang G.Y."/>
            <person name="Li Y.H."/>
            <person name="Zhan D.L."/>
            <person name="Shen Y.T."/>
            <person name="Niu Q.F."/>
            <person name="Chang L."/>
            <person name="Qiu J."/>
            <person name="Zhao L."/>
            <person name="Xie H.B."/>
            <person name="Fu W.Y."/>
            <person name="Jin J."/>
            <person name="Li X.W."/>
            <person name="Jiao Y."/>
            <person name="Zhou C.C."/>
            <person name="Tu T."/>
            <person name="Chai C.Y."/>
            <person name="Gao J.L."/>
            <person name="Fan L.J."/>
            <person name="van de Weg E."/>
            <person name="Wang J.Y."/>
            <person name="Gao Z.S."/>
        </authorList>
    </citation>
    <scope>NUCLEOTIDE SEQUENCE [LARGE SCALE GENOMIC DNA]</scope>
    <source>
        <tissue evidence="32">Leaves</tissue>
    </source>
</reference>
<dbReference type="Proteomes" id="UP000516437">
    <property type="component" value="Chromosome 7"/>
</dbReference>
<organism evidence="32 33">
    <name type="scientific">Morella rubra</name>
    <name type="common">Chinese bayberry</name>
    <dbReference type="NCBI Taxonomy" id="262757"/>
    <lineage>
        <taxon>Eukaryota</taxon>
        <taxon>Viridiplantae</taxon>
        <taxon>Streptophyta</taxon>
        <taxon>Embryophyta</taxon>
        <taxon>Tracheophyta</taxon>
        <taxon>Spermatophyta</taxon>
        <taxon>Magnoliopsida</taxon>
        <taxon>eudicotyledons</taxon>
        <taxon>Gunneridae</taxon>
        <taxon>Pentapetalae</taxon>
        <taxon>rosids</taxon>
        <taxon>fabids</taxon>
        <taxon>Fagales</taxon>
        <taxon>Myricaceae</taxon>
        <taxon>Morella</taxon>
    </lineage>
</organism>
<comment type="cofactor">
    <cofactor evidence="25">
        <name>Ca(2+)</name>
        <dbReference type="ChEBI" id="CHEBI:29108"/>
    </cofactor>
    <text evidence="25">Binds 2 calcium ions per subunit.</text>
</comment>
<dbReference type="GO" id="GO:0020037">
    <property type="term" value="F:heme binding"/>
    <property type="evidence" value="ECO:0007669"/>
    <property type="project" value="InterPro"/>
</dbReference>
<dbReference type="Gene3D" id="1.20.58.150">
    <property type="entry name" value="ANTH domain"/>
    <property type="match status" value="1"/>
</dbReference>
<comment type="caution">
    <text evidence="32">The sequence shown here is derived from an EMBL/GenBank/DDBJ whole genome shotgun (WGS) entry which is preliminary data.</text>
</comment>
<name>A0A6A1V4V3_9ROSI</name>
<dbReference type="PANTHER" id="PTHR22951:SF12">
    <property type="entry name" value="OS05G0426100 PROTEIN"/>
    <property type="match status" value="1"/>
</dbReference>
<evidence type="ECO:0000256" key="26">
    <source>
        <dbReference type="PIRSR" id="PIRSR600823-4"/>
    </source>
</evidence>
<gene>
    <name evidence="32" type="ORF">CJ030_MR7G008136</name>
</gene>
<evidence type="ECO:0000256" key="9">
    <source>
        <dbReference type="ARBA" id="ARBA00022559"/>
    </source>
</evidence>
<evidence type="ECO:0000256" key="13">
    <source>
        <dbReference type="ARBA" id="ARBA00022729"/>
    </source>
</evidence>
<feature type="binding site" evidence="25">
    <location>
        <position position="70"/>
    </location>
    <ligand>
        <name>Ca(2+)</name>
        <dbReference type="ChEBI" id="CHEBI:29108"/>
        <label>1</label>
    </ligand>
</feature>
<keyword evidence="21" id="KW-0376">Hydrogen peroxide</keyword>
<feature type="chain" id="PRO_5025500579" description="peroxidase" evidence="29">
    <location>
        <begin position="19"/>
        <end position="917"/>
    </location>
</feature>
<dbReference type="GO" id="GO:0006979">
    <property type="term" value="P:response to oxidative stress"/>
    <property type="evidence" value="ECO:0007669"/>
    <property type="project" value="InterPro"/>
</dbReference>
<feature type="binding site" evidence="25">
    <location>
        <position position="184"/>
    </location>
    <ligand>
        <name>Ca(2+)</name>
        <dbReference type="ChEBI" id="CHEBI:29108"/>
        <label>2</label>
    </ligand>
</feature>
<evidence type="ECO:0000256" key="14">
    <source>
        <dbReference type="ARBA" id="ARBA00022837"/>
    </source>
</evidence>
<feature type="site" description="Transition state stabilizer" evidence="26">
    <location>
        <position position="56"/>
    </location>
</feature>
<keyword evidence="16 25" id="KW-0408">Iron</keyword>
<evidence type="ECO:0000256" key="5">
    <source>
        <dbReference type="ARBA" id="ARBA00004600"/>
    </source>
</evidence>
<dbReference type="GO" id="GO:0140825">
    <property type="term" value="F:lactoperoxidase activity"/>
    <property type="evidence" value="ECO:0007669"/>
    <property type="project" value="UniProtKB-EC"/>
</dbReference>
<dbReference type="EMBL" id="RXIC02000025">
    <property type="protein sequence ID" value="KAB1206948.1"/>
    <property type="molecule type" value="Genomic_DNA"/>
</dbReference>
<dbReference type="GO" id="GO:0005794">
    <property type="term" value="C:Golgi apparatus"/>
    <property type="evidence" value="ECO:0007669"/>
    <property type="project" value="UniProtKB-SubCell"/>
</dbReference>
<dbReference type="SUPFAM" id="SSF48113">
    <property type="entry name" value="Heme-dependent peroxidases"/>
    <property type="match status" value="1"/>
</dbReference>
<evidence type="ECO:0000256" key="23">
    <source>
        <dbReference type="PIRSR" id="PIRSR600823-1"/>
    </source>
</evidence>
<dbReference type="Gene3D" id="1.25.40.90">
    <property type="match status" value="1"/>
</dbReference>
<dbReference type="EC" id="1.11.1.7" evidence="7"/>
<keyword evidence="15" id="KW-0560">Oxidoreductase</keyword>
<feature type="signal peptide" evidence="29">
    <location>
        <begin position="1"/>
        <end position="18"/>
    </location>
</feature>
<dbReference type="InterPro" id="IPR011417">
    <property type="entry name" value="ANTH_dom"/>
</dbReference>
<evidence type="ECO:0000256" key="22">
    <source>
        <dbReference type="ARBA" id="ARBA00023329"/>
    </source>
</evidence>
<dbReference type="InterPro" id="IPR019794">
    <property type="entry name" value="Peroxidases_AS"/>
</dbReference>
<dbReference type="GO" id="GO:0072583">
    <property type="term" value="P:clathrin-dependent endocytosis"/>
    <property type="evidence" value="ECO:0007669"/>
    <property type="project" value="InterPro"/>
</dbReference>
<dbReference type="InterPro" id="IPR013809">
    <property type="entry name" value="ENTH"/>
</dbReference>
<feature type="binding site" evidence="25">
    <location>
        <position position="64"/>
    </location>
    <ligand>
        <name>Ca(2+)</name>
        <dbReference type="ChEBI" id="CHEBI:29108"/>
        <label>1</label>
    </ligand>
</feature>
<dbReference type="Gene3D" id="1.10.420.10">
    <property type="entry name" value="Peroxidase, domain 2"/>
    <property type="match status" value="1"/>
</dbReference>
<dbReference type="PROSITE" id="PS00436">
    <property type="entry name" value="PEROXIDASE_2"/>
    <property type="match status" value="1"/>
</dbReference>
<dbReference type="InterPro" id="IPR002016">
    <property type="entry name" value="Haem_peroxidase"/>
</dbReference>
<dbReference type="InterPro" id="IPR014712">
    <property type="entry name" value="ANTH_dom_sf"/>
</dbReference>
<dbReference type="InterPro" id="IPR033905">
    <property type="entry name" value="Secretory_peroxidase"/>
</dbReference>
<evidence type="ECO:0000256" key="20">
    <source>
        <dbReference type="ARBA" id="ARBA00023176"/>
    </source>
</evidence>
<keyword evidence="9" id="KW-0575">Peroxidase</keyword>
<dbReference type="PROSITE" id="PS50942">
    <property type="entry name" value="ENTH"/>
    <property type="match status" value="1"/>
</dbReference>
<dbReference type="Pfam" id="PF00141">
    <property type="entry name" value="peroxidase"/>
    <property type="match status" value="1"/>
</dbReference>
<evidence type="ECO:0000256" key="3">
    <source>
        <dbReference type="ARBA" id="ARBA00004132"/>
    </source>
</evidence>
<evidence type="ECO:0000256" key="16">
    <source>
        <dbReference type="ARBA" id="ARBA00023004"/>
    </source>
</evidence>
<evidence type="ECO:0000256" key="2">
    <source>
        <dbReference type="ARBA" id="ARBA00002322"/>
    </source>
</evidence>
<dbReference type="PRINTS" id="PR00461">
    <property type="entry name" value="PLPEROXIDASE"/>
</dbReference>
<dbReference type="GO" id="GO:0006900">
    <property type="term" value="P:vesicle budding from membrane"/>
    <property type="evidence" value="ECO:0007669"/>
    <property type="project" value="TreeGrafter"/>
</dbReference>
<evidence type="ECO:0000256" key="24">
    <source>
        <dbReference type="PIRSR" id="PIRSR600823-2"/>
    </source>
</evidence>
<keyword evidence="10" id="KW-0254">Endocytosis</keyword>
<dbReference type="PROSITE" id="PS00435">
    <property type="entry name" value="PEROXIDASE_1"/>
    <property type="match status" value="1"/>
</dbReference>
<keyword evidence="8" id="KW-0964">Secreted</keyword>
<evidence type="ECO:0000313" key="33">
    <source>
        <dbReference type="Proteomes" id="UP000516437"/>
    </source>
</evidence>
<feature type="active site" description="Proton acceptor" evidence="23">
    <location>
        <position position="60"/>
    </location>
</feature>
<feature type="binding site" description="axial binding residue" evidence="25">
    <location>
        <position position="183"/>
    </location>
    <ligand>
        <name>heme b</name>
        <dbReference type="ChEBI" id="CHEBI:60344"/>
    </ligand>
    <ligandPart>
        <name>Fe</name>
        <dbReference type="ChEBI" id="CHEBI:18248"/>
    </ligandPart>
</feature>
<evidence type="ECO:0000256" key="28">
    <source>
        <dbReference type="SAM" id="MobiDB-lite"/>
    </source>
</evidence>
<keyword evidence="22" id="KW-0968">Cytoplasmic vesicle</keyword>
<protein>
    <recommendedName>
        <fullName evidence="7">peroxidase</fullName>
        <ecNumber evidence="7">1.11.1.7</ecNumber>
    </recommendedName>
</protein>
<dbReference type="GO" id="GO:0048268">
    <property type="term" value="P:clathrin coat assembly"/>
    <property type="evidence" value="ECO:0007669"/>
    <property type="project" value="InterPro"/>
</dbReference>
<dbReference type="CDD" id="cd00693">
    <property type="entry name" value="secretory_peroxidase"/>
    <property type="match status" value="1"/>
</dbReference>
<evidence type="ECO:0000256" key="8">
    <source>
        <dbReference type="ARBA" id="ARBA00022525"/>
    </source>
</evidence>
<dbReference type="InterPro" id="IPR008942">
    <property type="entry name" value="ENTH_VHS"/>
</dbReference>
<dbReference type="GO" id="GO:0046872">
    <property type="term" value="F:metal ion binding"/>
    <property type="evidence" value="ECO:0007669"/>
    <property type="project" value="UniProtKB-KW"/>
</dbReference>
<evidence type="ECO:0000256" key="25">
    <source>
        <dbReference type="PIRSR" id="PIRSR600823-3"/>
    </source>
</evidence>
<feature type="domain" description="ENTH" evidence="31">
    <location>
        <begin position="363"/>
        <end position="499"/>
    </location>
</feature>
<feature type="binding site" evidence="25">
    <location>
        <position position="235"/>
    </location>
    <ligand>
        <name>Ca(2+)</name>
        <dbReference type="ChEBI" id="CHEBI:29108"/>
        <label>2</label>
    </ligand>
</feature>
<dbReference type="Gene3D" id="1.10.520.10">
    <property type="match status" value="1"/>
</dbReference>
<dbReference type="GO" id="GO:0042744">
    <property type="term" value="P:hydrogen peroxide catabolic process"/>
    <property type="evidence" value="ECO:0007669"/>
    <property type="project" value="UniProtKB-KW"/>
</dbReference>
<keyword evidence="20" id="KW-0168">Coated pit</keyword>
<dbReference type="PANTHER" id="PTHR22951">
    <property type="entry name" value="CLATHRIN ASSEMBLY PROTEIN"/>
    <property type="match status" value="1"/>
</dbReference>
<evidence type="ECO:0000256" key="29">
    <source>
        <dbReference type="SAM" id="SignalP"/>
    </source>
</evidence>
<evidence type="ECO:0000256" key="18">
    <source>
        <dbReference type="ARBA" id="ARBA00023136"/>
    </source>
</evidence>
<evidence type="ECO:0000256" key="11">
    <source>
        <dbReference type="ARBA" id="ARBA00022617"/>
    </source>
</evidence>